<dbReference type="AlphaFoldDB" id="A0A8J2HQP3"/>
<protein>
    <recommendedName>
        <fullName evidence="2">Carboxylesterase type B domain-containing protein</fullName>
    </recommendedName>
</protein>
<evidence type="ECO:0000259" key="2">
    <source>
        <dbReference type="Pfam" id="PF00135"/>
    </source>
</evidence>
<dbReference type="OrthoDB" id="19653at2759"/>
<proteinExistence type="predicted"/>
<reference evidence="3" key="1">
    <citation type="submission" date="2021-04" db="EMBL/GenBank/DDBJ databases">
        <authorList>
            <person name="Chebbi M.A.C M."/>
        </authorList>
    </citation>
    <scope>NUCLEOTIDE SEQUENCE</scope>
</reference>
<organism evidence="3 4">
    <name type="scientific">Cotesia congregata</name>
    <name type="common">Parasitoid wasp</name>
    <name type="synonym">Apanteles congregatus</name>
    <dbReference type="NCBI Taxonomy" id="51543"/>
    <lineage>
        <taxon>Eukaryota</taxon>
        <taxon>Metazoa</taxon>
        <taxon>Ecdysozoa</taxon>
        <taxon>Arthropoda</taxon>
        <taxon>Hexapoda</taxon>
        <taxon>Insecta</taxon>
        <taxon>Pterygota</taxon>
        <taxon>Neoptera</taxon>
        <taxon>Endopterygota</taxon>
        <taxon>Hymenoptera</taxon>
        <taxon>Apocrita</taxon>
        <taxon>Ichneumonoidea</taxon>
        <taxon>Braconidae</taxon>
        <taxon>Microgastrinae</taxon>
        <taxon>Cotesia</taxon>
    </lineage>
</organism>
<dbReference type="Pfam" id="PF00135">
    <property type="entry name" value="COesterase"/>
    <property type="match status" value="1"/>
</dbReference>
<evidence type="ECO:0000256" key="1">
    <source>
        <dbReference type="ARBA" id="ARBA00023180"/>
    </source>
</evidence>
<name>A0A8J2HQP3_COTCN</name>
<sequence length="97" mass="11128">MYIFNTKLLAALGIKLPSSYPTESLIQKRFIDLWTNFAKTGNPVTETSDLISVKWQPVDDSKEYNCLKISKELSMIKETNILRQIVETIQQNESTCL</sequence>
<evidence type="ECO:0000313" key="4">
    <source>
        <dbReference type="Proteomes" id="UP000786811"/>
    </source>
</evidence>
<keyword evidence="4" id="KW-1185">Reference proteome</keyword>
<dbReference type="Proteomes" id="UP000786811">
    <property type="component" value="Unassembled WGS sequence"/>
</dbReference>
<dbReference type="EMBL" id="CAJNRD030001124">
    <property type="protein sequence ID" value="CAG5108243.1"/>
    <property type="molecule type" value="Genomic_DNA"/>
</dbReference>
<dbReference type="Gene3D" id="3.40.50.1820">
    <property type="entry name" value="alpha/beta hydrolase"/>
    <property type="match status" value="1"/>
</dbReference>
<comment type="caution">
    <text evidence="3">The sequence shown here is derived from an EMBL/GenBank/DDBJ whole genome shotgun (WGS) entry which is preliminary data.</text>
</comment>
<accession>A0A8J2HQP3</accession>
<dbReference type="InterPro" id="IPR002018">
    <property type="entry name" value="CarbesteraseB"/>
</dbReference>
<evidence type="ECO:0000313" key="3">
    <source>
        <dbReference type="EMBL" id="CAG5108243.1"/>
    </source>
</evidence>
<keyword evidence="1" id="KW-0325">Glycoprotein</keyword>
<dbReference type="SUPFAM" id="SSF53474">
    <property type="entry name" value="alpha/beta-Hydrolases"/>
    <property type="match status" value="1"/>
</dbReference>
<gene>
    <name evidence="3" type="ORF">HICCMSTLAB_LOCUS13140</name>
</gene>
<dbReference type="InterPro" id="IPR029058">
    <property type="entry name" value="AB_hydrolase_fold"/>
</dbReference>
<feature type="domain" description="Carboxylesterase type B" evidence="2">
    <location>
        <begin position="2"/>
        <end position="77"/>
    </location>
</feature>